<keyword evidence="8" id="KW-1185">Reference proteome</keyword>
<feature type="region of interest" description="Disordered" evidence="5">
    <location>
        <begin position="73"/>
        <end position="103"/>
    </location>
</feature>
<feature type="domain" description="DUF4195" evidence="6">
    <location>
        <begin position="49"/>
        <end position="139"/>
    </location>
</feature>
<evidence type="ECO:0000256" key="1">
    <source>
        <dbReference type="ARBA" id="ARBA00004123"/>
    </source>
</evidence>
<evidence type="ECO:0000256" key="4">
    <source>
        <dbReference type="ARBA" id="ARBA00023163"/>
    </source>
</evidence>
<evidence type="ECO:0000259" key="6">
    <source>
        <dbReference type="Pfam" id="PF13836"/>
    </source>
</evidence>
<organism evidence="7 8">
    <name type="scientific">Chrysemys picta bellii</name>
    <name type="common">Western painted turtle</name>
    <name type="synonym">Emys bellii</name>
    <dbReference type="NCBI Taxonomy" id="8478"/>
    <lineage>
        <taxon>Eukaryota</taxon>
        <taxon>Metazoa</taxon>
        <taxon>Chordata</taxon>
        <taxon>Craniata</taxon>
        <taxon>Vertebrata</taxon>
        <taxon>Euteleostomi</taxon>
        <taxon>Archelosauria</taxon>
        <taxon>Testudinata</taxon>
        <taxon>Testudines</taxon>
        <taxon>Cryptodira</taxon>
        <taxon>Durocryptodira</taxon>
        <taxon>Testudinoidea</taxon>
        <taxon>Emydidae</taxon>
        <taxon>Chrysemys</taxon>
    </lineage>
</organism>
<reference evidence="7" key="2">
    <citation type="submission" date="2025-09" db="UniProtKB">
        <authorList>
            <consortium name="Ensembl"/>
        </authorList>
    </citation>
    <scope>IDENTIFICATION</scope>
</reference>
<dbReference type="Pfam" id="PF13836">
    <property type="entry name" value="DUF4195"/>
    <property type="match status" value="1"/>
</dbReference>
<reference evidence="7" key="1">
    <citation type="submission" date="2025-08" db="UniProtKB">
        <authorList>
            <consortium name="Ensembl"/>
        </authorList>
    </citation>
    <scope>IDENTIFICATION</scope>
</reference>
<feature type="compositionally biased region" description="Polar residues" evidence="5">
    <location>
        <begin position="73"/>
        <end position="100"/>
    </location>
</feature>
<dbReference type="GO" id="GO:0003677">
    <property type="term" value="F:DNA binding"/>
    <property type="evidence" value="ECO:0007669"/>
    <property type="project" value="UniProtKB-KW"/>
</dbReference>
<dbReference type="AlphaFoldDB" id="A0A8C3FB35"/>
<dbReference type="GO" id="GO:0005634">
    <property type="term" value="C:nucleus"/>
    <property type="evidence" value="ECO:0007669"/>
    <property type="project" value="UniProtKB-SubCell"/>
</dbReference>
<comment type="subcellular location">
    <subcellularLocation>
        <location evidence="1">Nucleus</location>
    </subcellularLocation>
</comment>
<name>A0A8C3FB35_CHRPI</name>
<keyword evidence="2" id="KW-0805">Transcription regulation</keyword>
<accession>A0A8C3FB35</accession>
<dbReference type="Proteomes" id="UP000694380">
    <property type="component" value="Unplaced"/>
</dbReference>
<evidence type="ECO:0000313" key="7">
    <source>
        <dbReference type="Ensembl" id="ENSCPBP00000006020.1"/>
    </source>
</evidence>
<keyword evidence="3" id="KW-0238">DNA-binding</keyword>
<evidence type="ECO:0000256" key="5">
    <source>
        <dbReference type="SAM" id="MobiDB-lite"/>
    </source>
</evidence>
<evidence type="ECO:0000256" key="2">
    <source>
        <dbReference type="ARBA" id="ARBA00023015"/>
    </source>
</evidence>
<dbReference type="InterPro" id="IPR025243">
    <property type="entry name" value="DUF4195"/>
</dbReference>
<dbReference type="OMA" id="QELFMEC"/>
<sequence>MFDKTFQPALFSCTKMAELFMECEEEELEPWQKRVKEVEEDDDDDDEPIFIGEISSSKPANILNRVNLSSSRTGIQNGAPSRGTVTTFKPASQHYTTPASNPGAVTVSPVFQSVSRPATSSVAVQPLSRPVTVSGTSQMLQRPITGCLSAQQIPGSNSGISQPVSRPVTIPVTTQPVSRDISIPVMGQPVPRPVATVTAQPVILNQVNSYINL</sequence>
<dbReference type="GeneTree" id="ENSGT00940000158889"/>
<evidence type="ECO:0000256" key="3">
    <source>
        <dbReference type="ARBA" id="ARBA00023125"/>
    </source>
</evidence>
<dbReference type="Ensembl" id="ENSCPBT00000007297.1">
    <property type="protein sequence ID" value="ENSCPBP00000006020.1"/>
    <property type="gene ID" value="ENSCPBG00000004803.1"/>
</dbReference>
<protein>
    <recommendedName>
        <fullName evidence="6">DUF4195 domain-containing protein</fullName>
    </recommendedName>
</protein>
<evidence type="ECO:0000313" key="8">
    <source>
        <dbReference type="Proteomes" id="UP000694380"/>
    </source>
</evidence>
<keyword evidence="4" id="KW-0804">Transcription</keyword>
<proteinExistence type="predicted"/>